<dbReference type="Proteomes" id="UP000701853">
    <property type="component" value="Chromosome 11"/>
</dbReference>
<accession>A0A8J5YYL9</accession>
<gene>
    <name evidence="1" type="ORF">CXB51_028474</name>
</gene>
<name>A0A8J5YYL9_9ROSI</name>
<comment type="caution">
    <text evidence="1">The sequence shown here is derived from an EMBL/GenBank/DDBJ whole genome shotgun (WGS) entry which is preliminary data.</text>
</comment>
<sequence length="106" mass="12638">MKFTRQNLFKKETEKNGVALITQSAKHKPGKKQVFHRSQVWGKITEGEFKLGSIERSSQQWIGDYGDRRENLRRRMFLLIAIVSPLHQRSENKQRKFFPLFRVLHL</sequence>
<reference evidence="1 2" key="1">
    <citation type="journal article" date="2021" name="bioRxiv">
        <title>The Gossypium anomalum genome as a resource for cotton improvement and evolutionary analysis of hybrid incompatibility.</title>
        <authorList>
            <person name="Grover C.E."/>
            <person name="Yuan D."/>
            <person name="Arick M.A."/>
            <person name="Miller E.R."/>
            <person name="Hu G."/>
            <person name="Peterson D.G."/>
            <person name="Wendel J.F."/>
            <person name="Udall J.A."/>
        </authorList>
    </citation>
    <scope>NUCLEOTIDE SEQUENCE [LARGE SCALE GENOMIC DNA]</scope>
    <source>
        <strain evidence="1">JFW-Udall</strain>
        <tissue evidence="1">Leaf</tissue>
    </source>
</reference>
<dbReference type="AlphaFoldDB" id="A0A8J5YYL9"/>
<evidence type="ECO:0000313" key="2">
    <source>
        <dbReference type="Proteomes" id="UP000701853"/>
    </source>
</evidence>
<evidence type="ECO:0000313" key="1">
    <source>
        <dbReference type="EMBL" id="KAG8478564.1"/>
    </source>
</evidence>
<proteinExistence type="predicted"/>
<dbReference type="OrthoDB" id="10566620at2759"/>
<organism evidence="1 2">
    <name type="scientific">Gossypium anomalum</name>
    <dbReference type="NCBI Taxonomy" id="47600"/>
    <lineage>
        <taxon>Eukaryota</taxon>
        <taxon>Viridiplantae</taxon>
        <taxon>Streptophyta</taxon>
        <taxon>Embryophyta</taxon>
        <taxon>Tracheophyta</taxon>
        <taxon>Spermatophyta</taxon>
        <taxon>Magnoliopsida</taxon>
        <taxon>eudicotyledons</taxon>
        <taxon>Gunneridae</taxon>
        <taxon>Pentapetalae</taxon>
        <taxon>rosids</taxon>
        <taxon>malvids</taxon>
        <taxon>Malvales</taxon>
        <taxon>Malvaceae</taxon>
        <taxon>Malvoideae</taxon>
        <taxon>Gossypium</taxon>
    </lineage>
</organism>
<keyword evidence="2" id="KW-1185">Reference proteome</keyword>
<protein>
    <submittedName>
        <fullName evidence="1">Uncharacterized protein</fullName>
    </submittedName>
</protein>
<dbReference type="EMBL" id="JAHUZN010000011">
    <property type="protein sequence ID" value="KAG8478564.1"/>
    <property type="molecule type" value="Genomic_DNA"/>
</dbReference>